<feature type="non-terminal residue" evidence="2">
    <location>
        <position position="1"/>
    </location>
</feature>
<proteinExistence type="predicted"/>
<dbReference type="Pfam" id="PF00640">
    <property type="entry name" value="PID"/>
    <property type="match status" value="1"/>
</dbReference>
<organism evidence="2 3">
    <name type="scientific">Paramuricea clavata</name>
    <name type="common">Red gorgonian</name>
    <name type="synonym">Violescent sea-whip</name>
    <dbReference type="NCBI Taxonomy" id="317549"/>
    <lineage>
        <taxon>Eukaryota</taxon>
        <taxon>Metazoa</taxon>
        <taxon>Cnidaria</taxon>
        <taxon>Anthozoa</taxon>
        <taxon>Octocorallia</taxon>
        <taxon>Malacalcyonacea</taxon>
        <taxon>Plexauridae</taxon>
        <taxon>Paramuricea</taxon>
    </lineage>
</organism>
<protein>
    <submittedName>
        <fullName evidence="2">PTB domain-containing engulfment adapter 1-like</fullName>
    </submittedName>
</protein>
<name>A0A6S7IVD8_PARCT</name>
<dbReference type="InterPro" id="IPR006020">
    <property type="entry name" value="PTB/PI_dom"/>
</dbReference>
<accession>A0A6S7IVD8</accession>
<sequence>MGKKKNEQPDSKWRHSAEAVERGKVSYNCKFWGSTPVNQSKGSELIKEAIKKLQFANDIKKSEEGLKASKLKKVEFCVSTQNLILTDAKSKTTLYSFPLQRVSYCADDKTSKKLFGFIARDKESSQHQCYILECEKNAEELTLAVGQAFDLAYKRYKANQTGPGKDVNQMKQRVESAEKENEALRKKLEEMEKNQKQDENTPPPLASVAAAPVSQNNMQESMAQPPAQHTFDPFGESAAPAFQSSSFDIQSPPPFPADSRPFPPGVGANPFAIPGPPEAQAASNNNHAGGDLLDIFGGEPQISSAPSQEDDIFDPLAQINGTAQELPPQQPNFSSFDQPQAPAQAHFSSFEQAPPQQSENLVTSVSRPKPASVAAGLLPPPPTKQSIKERNRNSNIAADETNGVPVYHGSNMQADSQAVQEVQ</sequence>
<dbReference type="Gene3D" id="2.30.29.30">
    <property type="entry name" value="Pleckstrin-homology domain (PH domain)/Phosphotyrosine-binding domain (PTB)"/>
    <property type="match status" value="1"/>
</dbReference>
<dbReference type="InterPro" id="IPR051133">
    <property type="entry name" value="Adapter_Engulfment-Domain"/>
</dbReference>
<dbReference type="InterPro" id="IPR011993">
    <property type="entry name" value="PH-like_dom_sf"/>
</dbReference>
<dbReference type="EMBL" id="CACRXK020011566">
    <property type="protein sequence ID" value="CAB4021683.1"/>
    <property type="molecule type" value="Genomic_DNA"/>
</dbReference>
<dbReference type="PANTHER" id="PTHR11232:SF77">
    <property type="entry name" value="GULP PTB DOMAIN CONTAINING ENGULFMENT ADAPTOR 1"/>
    <property type="match status" value="1"/>
</dbReference>
<dbReference type="Proteomes" id="UP001152795">
    <property type="component" value="Unassembled WGS sequence"/>
</dbReference>
<gene>
    <name evidence="2" type="ORF">PACLA_8A085677</name>
</gene>
<dbReference type="SMART" id="SM00462">
    <property type="entry name" value="PTB"/>
    <property type="match status" value="1"/>
</dbReference>
<dbReference type="SUPFAM" id="SSF50729">
    <property type="entry name" value="PH domain-like"/>
    <property type="match status" value="1"/>
</dbReference>
<keyword evidence="3" id="KW-1185">Reference proteome</keyword>
<evidence type="ECO:0000256" key="1">
    <source>
        <dbReference type="SAM" id="MobiDB-lite"/>
    </source>
</evidence>
<dbReference type="PANTHER" id="PTHR11232">
    <property type="entry name" value="PHOSPHOTYROSINE INTERACTION DOMAIN-CONTAINING FAMILY MEMBER"/>
    <property type="match status" value="1"/>
</dbReference>
<feature type="region of interest" description="Disordered" evidence="1">
    <location>
        <begin position="160"/>
        <end position="182"/>
    </location>
</feature>
<dbReference type="AlphaFoldDB" id="A0A6S7IVD8"/>
<feature type="compositionally biased region" description="Polar residues" evidence="1">
    <location>
        <begin position="346"/>
        <end position="366"/>
    </location>
</feature>
<feature type="compositionally biased region" description="Polar residues" evidence="1">
    <location>
        <begin position="410"/>
        <end position="423"/>
    </location>
</feature>
<feature type="region of interest" description="Disordered" evidence="1">
    <location>
        <begin position="216"/>
        <end position="423"/>
    </location>
</feature>
<evidence type="ECO:0000313" key="3">
    <source>
        <dbReference type="Proteomes" id="UP001152795"/>
    </source>
</evidence>
<feature type="compositionally biased region" description="Pro residues" evidence="1">
    <location>
        <begin position="251"/>
        <end position="264"/>
    </location>
</feature>
<comment type="caution">
    <text evidence="2">The sequence shown here is derived from an EMBL/GenBank/DDBJ whole genome shotgun (WGS) entry which is preliminary data.</text>
</comment>
<feature type="compositionally biased region" description="Basic and acidic residues" evidence="1">
    <location>
        <begin position="172"/>
        <end position="182"/>
    </location>
</feature>
<dbReference type="OrthoDB" id="5985643at2759"/>
<evidence type="ECO:0000313" key="2">
    <source>
        <dbReference type="EMBL" id="CAB4021683.1"/>
    </source>
</evidence>
<reference evidence="2" key="1">
    <citation type="submission" date="2020-04" db="EMBL/GenBank/DDBJ databases">
        <authorList>
            <person name="Alioto T."/>
            <person name="Alioto T."/>
            <person name="Gomez Garrido J."/>
        </authorList>
    </citation>
    <scope>NUCLEOTIDE SEQUENCE</scope>
    <source>
        <strain evidence="2">A484AB</strain>
    </source>
</reference>
<dbReference type="PROSITE" id="PS01179">
    <property type="entry name" value="PID"/>
    <property type="match status" value="1"/>
</dbReference>